<comment type="caution">
    <text evidence="4">The sequence shown here is derived from an EMBL/GenBank/DDBJ whole genome shotgun (WGS) entry which is preliminary data.</text>
</comment>
<dbReference type="PANTHER" id="PTHR10545:SF29">
    <property type="entry name" value="GH14572P-RELATED"/>
    <property type="match status" value="1"/>
</dbReference>
<feature type="domain" description="N-acetyltransferase" evidence="3">
    <location>
        <begin position="6"/>
        <end position="159"/>
    </location>
</feature>
<dbReference type="InterPro" id="IPR016181">
    <property type="entry name" value="Acyl_CoA_acyltransferase"/>
</dbReference>
<dbReference type="Pfam" id="PF00583">
    <property type="entry name" value="Acetyltransf_1"/>
    <property type="match status" value="1"/>
</dbReference>
<keyword evidence="1" id="KW-0808">Transferase</keyword>
<dbReference type="SUPFAM" id="SSF55729">
    <property type="entry name" value="Acyl-CoA N-acyltransferases (Nat)"/>
    <property type="match status" value="1"/>
</dbReference>
<protein>
    <submittedName>
        <fullName evidence="4">GNAT family N-acetyltransferase</fullName>
    </submittedName>
</protein>
<evidence type="ECO:0000256" key="1">
    <source>
        <dbReference type="ARBA" id="ARBA00022679"/>
    </source>
</evidence>
<accession>A0ABT8R1K5</accession>
<evidence type="ECO:0000259" key="3">
    <source>
        <dbReference type="PROSITE" id="PS51186"/>
    </source>
</evidence>
<dbReference type="InterPro" id="IPR051016">
    <property type="entry name" value="Diverse_Substrate_AcTransf"/>
</dbReference>
<keyword evidence="5" id="KW-1185">Reference proteome</keyword>
<dbReference type="RefSeq" id="WP_302036787.1">
    <property type="nucleotide sequence ID" value="NZ_JAUKPO010000003.1"/>
</dbReference>
<keyword evidence="2" id="KW-0012">Acyltransferase</keyword>
<name>A0ABT8R1K5_9BACT</name>
<dbReference type="PROSITE" id="PS51186">
    <property type="entry name" value="GNAT"/>
    <property type="match status" value="1"/>
</dbReference>
<dbReference type="PANTHER" id="PTHR10545">
    <property type="entry name" value="DIAMINE N-ACETYLTRANSFERASE"/>
    <property type="match status" value="1"/>
</dbReference>
<sequence>MSTEHIQIRTGTRDDIPAAFALVQELALFEKAPHEVDNTPERMLQDGFGENPVFGFLIAEVDGHVAGMSLYFFRYSTWKGRRLYLEDLIVTEAYRGKGLGKLLFEATMKKALELDCYGMAWQVLDWNTPAIDFYKKYGASLDSEWINCSLSRKQLEMIK</sequence>
<gene>
    <name evidence="4" type="ORF">Q0590_06940</name>
</gene>
<dbReference type="CDD" id="cd04301">
    <property type="entry name" value="NAT_SF"/>
    <property type="match status" value="1"/>
</dbReference>
<dbReference type="EMBL" id="JAUKPO010000003">
    <property type="protein sequence ID" value="MDO1445981.1"/>
    <property type="molecule type" value="Genomic_DNA"/>
</dbReference>
<dbReference type="Proteomes" id="UP001168528">
    <property type="component" value="Unassembled WGS sequence"/>
</dbReference>
<evidence type="ECO:0000256" key="2">
    <source>
        <dbReference type="ARBA" id="ARBA00023315"/>
    </source>
</evidence>
<proteinExistence type="predicted"/>
<evidence type="ECO:0000313" key="5">
    <source>
        <dbReference type="Proteomes" id="UP001168528"/>
    </source>
</evidence>
<evidence type="ECO:0000313" key="4">
    <source>
        <dbReference type="EMBL" id="MDO1445981.1"/>
    </source>
</evidence>
<dbReference type="InterPro" id="IPR000182">
    <property type="entry name" value="GNAT_dom"/>
</dbReference>
<organism evidence="4 5">
    <name type="scientific">Rhodocytophaga aerolata</name>
    <dbReference type="NCBI Taxonomy" id="455078"/>
    <lineage>
        <taxon>Bacteria</taxon>
        <taxon>Pseudomonadati</taxon>
        <taxon>Bacteroidota</taxon>
        <taxon>Cytophagia</taxon>
        <taxon>Cytophagales</taxon>
        <taxon>Rhodocytophagaceae</taxon>
        <taxon>Rhodocytophaga</taxon>
    </lineage>
</organism>
<reference evidence="4" key="1">
    <citation type="submission" date="2023-07" db="EMBL/GenBank/DDBJ databases">
        <title>The genome sequence of Rhodocytophaga aerolata KACC 12507.</title>
        <authorList>
            <person name="Zhang X."/>
        </authorList>
    </citation>
    <scope>NUCLEOTIDE SEQUENCE</scope>
    <source>
        <strain evidence="4">KACC 12507</strain>
    </source>
</reference>
<dbReference type="Gene3D" id="3.40.630.30">
    <property type="match status" value="1"/>
</dbReference>